<feature type="binding site" evidence="9">
    <location>
        <position position="16"/>
    </location>
    <ligand>
        <name>substrate</name>
    </ligand>
</feature>
<dbReference type="SUPFAM" id="SSF51556">
    <property type="entry name" value="Metallo-dependent hydrolases"/>
    <property type="match status" value="1"/>
</dbReference>
<feature type="domain" description="Adenosine deaminase" evidence="10">
    <location>
        <begin position="7"/>
        <end position="328"/>
    </location>
</feature>
<dbReference type="EC" id="3.5.4.4" evidence="1 9"/>
<comment type="cofactor">
    <cofactor evidence="9">
        <name>Zn(2+)</name>
        <dbReference type="ChEBI" id="CHEBI:29105"/>
    </cofactor>
    <text evidence="9">Binds 1 zinc ion per subunit.</text>
</comment>
<feature type="active site" description="Proton donor" evidence="9">
    <location>
        <position position="200"/>
    </location>
</feature>
<dbReference type="PROSITE" id="PS00485">
    <property type="entry name" value="A_DEAMINASE"/>
    <property type="match status" value="1"/>
</dbReference>
<dbReference type="Pfam" id="PF00962">
    <property type="entry name" value="A_deaminase"/>
    <property type="match status" value="1"/>
</dbReference>
<dbReference type="NCBIfam" id="TIGR01430">
    <property type="entry name" value="aden_deam"/>
    <property type="match status" value="1"/>
</dbReference>
<evidence type="ECO:0000256" key="8">
    <source>
        <dbReference type="ARBA" id="ARBA00049213"/>
    </source>
</evidence>
<dbReference type="EMBL" id="JBAKAZ010000027">
    <property type="protein sequence ID" value="MEL0629651.1"/>
    <property type="molecule type" value="Genomic_DNA"/>
</dbReference>
<evidence type="ECO:0000256" key="6">
    <source>
        <dbReference type="ARBA" id="ARBA00031852"/>
    </source>
</evidence>
<dbReference type="InterPro" id="IPR032466">
    <property type="entry name" value="Metal_Hydrolase"/>
</dbReference>
<accession>A0ABU9GQQ5</accession>
<comment type="caution">
    <text evidence="11">The sequence shown here is derived from an EMBL/GenBank/DDBJ whole genome shotgun (WGS) entry which is preliminary data.</text>
</comment>
<comment type="catalytic activity">
    <reaction evidence="8">
        <text>2'-deoxyadenosine + H2O + H(+) = 2'-deoxyinosine + NH4(+)</text>
        <dbReference type="Rhea" id="RHEA:28190"/>
        <dbReference type="ChEBI" id="CHEBI:15377"/>
        <dbReference type="ChEBI" id="CHEBI:15378"/>
        <dbReference type="ChEBI" id="CHEBI:17256"/>
        <dbReference type="ChEBI" id="CHEBI:28938"/>
        <dbReference type="ChEBI" id="CHEBI:28997"/>
        <dbReference type="EC" id="3.5.4.4"/>
    </reaction>
    <physiologicalReaction direction="left-to-right" evidence="8">
        <dbReference type="Rhea" id="RHEA:28191"/>
    </physiologicalReaction>
</comment>
<gene>
    <name evidence="9 11" type="primary">add</name>
    <name evidence="11" type="ORF">V6256_08520</name>
</gene>
<dbReference type="RefSeq" id="WP_341597748.1">
    <property type="nucleotide sequence ID" value="NZ_JBAKAZ010000027.1"/>
</dbReference>
<name>A0ABU9GQQ5_9GAMM</name>
<protein>
    <recommendedName>
        <fullName evidence="1 9">Adenosine deaminase</fullName>
        <ecNumber evidence="1 9">3.5.4.4</ecNumber>
    </recommendedName>
    <alternativeName>
        <fullName evidence="6 9">Adenosine aminohydrolase</fullName>
    </alternativeName>
</protein>
<feature type="binding site" evidence="9">
    <location>
        <position position="279"/>
    </location>
    <ligand>
        <name>substrate</name>
    </ligand>
</feature>
<keyword evidence="3 9" id="KW-0378">Hydrolase</keyword>
<feature type="binding site" evidence="9">
    <location>
        <position position="14"/>
    </location>
    <ligand>
        <name>substrate</name>
    </ligand>
</feature>
<dbReference type="InterPro" id="IPR006330">
    <property type="entry name" value="Ado/ade_deaminase"/>
</dbReference>
<keyword evidence="12" id="KW-1185">Reference proteome</keyword>
<sequence>MITKNLPLTDIHRHLDGNIRIETILELGQKFNLALPATDKETLRPFVQVVETQPDLMAFLSKLDWGVAVLGDLDACYQVAYENVEDAKNALIDYTELRFSPYYMAMKHNLPVQGVVEAVVAGVAAGSRDFNVKTNLIGIMSRTFGVKACQLELDGLLSQKQKLVAIDLAGDELGQPGEQFTEHFKQVRKADLRVTVHAGEAAGSESIWQAIQTLGAVRIGHGVKALSDAKLMDYLADNKIGIESCITSNIQTSTVADITNHPIKTFLNHGIMASINTDDPAVEGIELPYEYEVAAGKAGLTLAQIKQAQINGLEMSFLSDSEKKALKELALNR</sequence>
<comment type="similarity">
    <text evidence="9">Belongs to the metallo-dependent hydrolases superfamily. Adenosine and AMP deaminases family. Adenosine deaminase subfamily.</text>
</comment>
<keyword evidence="4 9" id="KW-0862">Zinc</keyword>
<feature type="binding site" evidence="9">
    <location>
        <position position="170"/>
    </location>
    <ligand>
        <name>substrate</name>
    </ligand>
</feature>
<evidence type="ECO:0000313" key="12">
    <source>
        <dbReference type="Proteomes" id="UP001369082"/>
    </source>
</evidence>
<dbReference type="InterPro" id="IPR001365">
    <property type="entry name" value="A_deaminase_dom"/>
</dbReference>
<evidence type="ECO:0000256" key="3">
    <source>
        <dbReference type="ARBA" id="ARBA00022801"/>
    </source>
</evidence>
<feature type="site" description="Important for catalytic activity" evidence="9">
    <location>
        <position position="221"/>
    </location>
</feature>
<organism evidence="11 12">
    <name type="scientific">Psychromonas aquatilis</name>
    <dbReference type="NCBI Taxonomy" id="2005072"/>
    <lineage>
        <taxon>Bacteria</taxon>
        <taxon>Pseudomonadati</taxon>
        <taxon>Pseudomonadota</taxon>
        <taxon>Gammaproteobacteria</taxon>
        <taxon>Alteromonadales</taxon>
        <taxon>Psychromonadaceae</taxon>
        <taxon>Psychromonas</taxon>
    </lineage>
</organism>
<feature type="binding site" evidence="9">
    <location>
        <position position="278"/>
    </location>
    <ligand>
        <name>Zn(2+)</name>
        <dbReference type="ChEBI" id="CHEBI:29105"/>
        <note>catalytic</note>
    </ligand>
</feature>
<comment type="function">
    <text evidence="9">Catalyzes the hydrolytic deamination of adenosine and 2-deoxyadenosine.</text>
</comment>
<feature type="binding site" evidence="9">
    <location>
        <position position="197"/>
    </location>
    <ligand>
        <name>Zn(2+)</name>
        <dbReference type="ChEBI" id="CHEBI:29105"/>
        <note>catalytic</note>
    </ligand>
</feature>
<evidence type="ECO:0000256" key="2">
    <source>
        <dbReference type="ARBA" id="ARBA00022723"/>
    </source>
</evidence>
<evidence type="ECO:0000256" key="4">
    <source>
        <dbReference type="ARBA" id="ARBA00022833"/>
    </source>
</evidence>
<dbReference type="NCBIfam" id="NF006846">
    <property type="entry name" value="PRK09358.1-1"/>
    <property type="match status" value="1"/>
</dbReference>
<keyword evidence="2 9" id="KW-0479">Metal-binding</keyword>
<dbReference type="GO" id="GO:0016787">
    <property type="term" value="F:hydrolase activity"/>
    <property type="evidence" value="ECO:0007669"/>
    <property type="project" value="UniProtKB-KW"/>
</dbReference>
<dbReference type="PANTHER" id="PTHR11409:SF43">
    <property type="entry name" value="ADENOSINE DEAMINASE"/>
    <property type="match status" value="1"/>
</dbReference>
<proteinExistence type="inferred from homology"/>
<keyword evidence="5 9" id="KW-0546">Nucleotide metabolism</keyword>
<evidence type="ECO:0000256" key="5">
    <source>
        <dbReference type="ARBA" id="ARBA00023080"/>
    </source>
</evidence>
<evidence type="ECO:0000256" key="9">
    <source>
        <dbReference type="HAMAP-Rule" id="MF_00540"/>
    </source>
</evidence>
<dbReference type="PANTHER" id="PTHR11409">
    <property type="entry name" value="ADENOSINE DEAMINASE"/>
    <property type="match status" value="1"/>
</dbReference>
<dbReference type="InterPro" id="IPR028893">
    <property type="entry name" value="A_deaminase"/>
</dbReference>
<evidence type="ECO:0000259" key="10">
    <source>
        <dbReference type="Pfam" id="PF00962"/>
    </source>
</evidence>
<evidence type="ECO:0000256" key="1">
    <source>
        <dbReference type="ARBA" id="ARBA00012784"/>
    </source>
</evidence>
<evidence type="ECO:0000313" key="11">
    <source>
        <dbReference type="EMBL" id="MEL0629651.1"/>
    </source>
</evidence>
<dbReference type="Gene3D" id="3.20.20.140">
    <property type="entry name" value="Metal-dependent hydrolases"/>
    <property type="match status" value="1"/>
</dbReference>
<reference evidence="11 12" key="1">
    <citation type="submission" date="2024-02" db="EMBL/GenBank/DDBJ databases">
        <title>Bacteria isolated from the canopy kelp, Nereocystis luetkeana.</title>
        <authorList>
            <person name="Pfister C.A."/>
            <person name="Younker I.T."/>
            <person name="Light S.H."/>
        </authorList>
    </citation>
    <scope>NUCLEOTIDE SEQUENCE [LARGE SCALE GENOMIC DNA]</scope>
    <source>
        <strain evidence="11 12">TI.1.05</strain>
    </source>
</reference>
<evidence type="ECO:0000256" key="7">
    <source>
        <dbReference type="ARBA" id="ARBA00047989"/>
    </source>
</evidence>
<feature type="binding site" evidence="9">
    <location>
        <position position="14"/>
    </location>
    <ligand>
        <name>Zn(2+)</name>
        <dbReference type="ChEBI" id="CHEBI:29105"/>
        <note>catalytic</note>
    </ligand>
</feature>
<dbReference type="Proteomes" id="UP001369082">
    <property type="component" value="Unassembled WGS sequence"/>
</dbReference>
<dbReference type="InterPro" id="IPR006650">
    <property type="entry name" value="A/AMP_deam_AS"/>
</dbReference>
<feature type="binding site" evidence="9">
    <location>
        <position position="12"/>
    </location>
    <ligand>
        <name>Zn(2+)</name>
        <dbReference type="ChEBI" id="CHEBI:29105"/>
        <note>catalytic</note>
    </ligand>
</feature>
<dbReference type="HAMAP" id="MF_00540">
    <property type="entry name" value="A_deaminase"/>
    <property type="match status" value="1"/>
</dbReference>
<comment type="catalytic activity">
    <reaction evidence="7">
        <text>adenosine + H2O + H(+) = inosine + NH4(+)</text>
        <dbReference type="Rhea" id="RHEA:24408"/>
        <dbReference type="ChEBI" id="CHEBI:15377"/>
        <dbReference type="ChEBI" id="CHEBI:15378"/>
        <dbReference type="ChEBI" id="CHEBI:16335"/>
        <dbReference type="ChEBI" id="CHEBI:17596"/>
        <dbReference type="ChEBI" id="CHEBI:28938"/>
        <dbReference type="EC" id="3.5.4.4"/>
    </reaction>
    <physiologicalReaction direction="left-to-right" evidence="7">
        <dbReference type="Rhea" id="RHEA:24409"/>
    </physiologicalReaction>
</comment>